<dbReference type="AlphaFoldDB" id="A5IY42"/>
<dbReference type="STRING" id="347257.MAG2530"/>
<dbReference type="Proteomes" id="UP000007065">
    <property type="component" value="Chromosome"/>
</dbReference>
<organism evidence="1 2">
    <name type="scientific">Mycoplasmopsis agalactiae (strain NCTC 10123 / CIP 59.7 / PG2)</name>
    <name type="common">Mycoplasma agalactiae</name>
    <dbReference type="NCBI Taxonomy" id="347257"/>
    <lineage>
        <taxon>Bacteria</taxon>
        <taxon>Bacillati</taxon>
        <taxon>Mycoplasmatota</taxon>
        <taxon>Mycoplasmoidales</taxon>
        <taxon>Metamycoplasmataceae</taxon>
        <taxon>Mycoplasmopsis</taxon>
    </lineage>
</organism>
<accession>A5IY42</accession>
<dbReference type="GeneID" id="93358530"/>
<name>A5IY42_MYCAP</name>
<dbReference type="KEGG" id="maa:MAG2530"/>
<reference evidence="2" key="1">
    <citation type="journal article" date="2007" name="PLoS Genet.">
        <title>Being pathogenic, plastic, and sexual while living with a nearly minimal bacterial genome.</title>
        <authorList>
            <person name="Sirand-Pugnet P."/>
            <person name="Lartigue C."/>
            <person name="Marenda M."/>
            <person name="Jacob D."/>
            <person name="Barre A."/>
            <person name="Barbe V."/>
            <person name="Schenowitz C."/>
            <person name="Mangenot S."/>
            <person name="Couloux A."/>
            <person name="Segurens B."/>
            <person name="de Daruvar A."/>
            <person name="Blanchard A."/>
            <person name="Citti C."/>
        </authorList>
    </citation>
    <scope>NUCLEOTIDE SEQUENCE [LARGE SCALE GENOMIC DNA]</scope>
    <source>
        <strain evidence="2">PG2</strain>
    </source>
</reference>
<gene>
    <name evidence="1" type="ordered locus">MAG2530</name>
</gene>
<dbReference type="RefSeq" id="WP_011949430.1">
    <property type="nucleotide sequence ID" value="NC_009497.1"/>
</dbReference>
<evidence type="ECO:0000313" key="1">
    <source>
        <dbReference type="EMBL" id="CAL58951.1"/>
    </source>
</evidence>
<proteinExistence type="predicted"/>
<keyword evidence="2" id="KW-1185">Reference proteome</keyword>
<dbReference type="EMBL" id="CU179680">
    <property type="protein sequence ID" value="CAL58951.1"/>
    <property type="molecule type" value="Genomic_DNA"/>
</dbReference>
<dbReference type="GO" id="GO:0016020">
    <property type="term" value="C:membrane"/>
    <property type="evidence" value="ECO:0007669"/>
    <property type="project" value="InterPro"/>
</dbReference>
<evidence type="ECO:0000313" key="2">
    <source>
        <dbReference type="Proteomes" id="UP000007065"/>
    </source>
</evidence>
<dbReference type="HOGENOM" id="CLU_1553556_0_0_14"/>
<sequence length="172" mass="19238">MNLLASFDEKNDEENNSSKTSVWFTLNNLFKNGLEDDDFDLEIDKSNGTITITASKDSKRLEGKFTLSKNKSNSVQNGKVDLSKLKLDENFVKEFLEEFEDGNFASLSAVKLLKKVKELEKITKNDIEKIEAEKDSTATTNNAQDVYKKVTIKASASSKLISGTLVIEKKAK</sequence>
<protein>
    <submittedName>
        <fullName evidence="1">Uncharacterized protein</fullName>
    </submittedName>
</protein>
<dbReference type="InterPro" id="IPR007880">
    <property type="entry name" value="Spiralin"/>
</dbReference>
<dbReference type="Pfam" id="PF05215">
    <property type="entry name" value="Spiralin"/>
    <property type="match status" value="1"/>
</dbReference>